<comment type="cofactor">
    <cofactor evidence="8">
        <name>FMN</name>
        <dbReference type="ChEBI" id="CHEBI:58210"/>
    </cofactor>
    <text evidence="8">Binds 1 FMN per subunit.</text>
</comment>
<keyword evidence="2 7" id="KW-0285">Flavoprotein</keyword>
<keyword evidence="4 7" id="KW-0521">NADP</keyword>
<comment type="caution">
    <text evidence="11">The sequence shown here is derived from an EMBL/GenBank/DDBJ whole genome shotgun (WGS) entry which is preliminary data.</text>
</comment>
<protein>
    <recommendedName>
        <fullName evidence="7">Putative NAD(P)H nitroreductase</fullName>
        <ecNumber evidence="7">1.-.-.-</ecNumber>
    </recommendedName>
</protein>
<keyword evidence="12" id="KW-1185">Reference proteome</keyword>
<keyword evidence="3 7" id="KW-0288">FMN</keyword>
<evidence type="ECO:0000256" key="4">
    <source>
        <dbReference type="ARBA" id="ARBA00022857"/>
    </source>
</evidence>
<evidence type="ECO:0000256" key="5">
    <source>
        <dbReference type="ARBA" id="ARBA00023002"/>
    </source>
</evidence>
<keyword evidence="6 7" id="KW-0520">NAD</keyword>
<dbReference type="PIRSF" id="PIRSF000232">
    <property type="entry name" value="YdjA"/>
    <property type="match status" value="1"/>
</dbReference>
<name>A0A081P8Y4_9BACL</name>
<evidence type="ECO:0000256" key="8">
    <source>
        <dbReference type="PIRSR" id="PIRSR000232-1"/>
    </source>
</evidence>
<keyword evidence="5 7" id="KW-0560">Oxidoreductase</keyword>
<evidence type="ECO:0000256" key="7">
    <source>
        <dbReference type="PIRNR" id="PIRNR000232"/>
    </source>
</evidence>
<evidence type="ECO:0000256" key="6">
    <source>
        <dbReference type="ARBA" id="ARBA00023027"/>
    </source>
</evidence>
<dbReference type="Pfam" id="PF00881">
    <property type="entry name" value="Nitroreductase"/>
    <property type="match status" value="1"/>
</dbReference>
<dbReference type="eggNOG" id="COG0778">
    <property type="taxonomic scope" value="Bacteria"/>
</dbReference>
<feature type="binding site" description="in other chain" evidence="8">
    <location>
        <begin position="141"/>
        <end position="143"/>
    </location>
    <ligand>
        <name>FMN</name>
        <dbReference type="ChEBI" id="CHEBI:58210"/>
        <note>ligand shared between dimeric partners</note>
    </ligand>
</feature>
<dbReference type="GO" id="GO:0016491">
    <property type="term" value="F:oxidoreductase activity"/>
    <property type="evidence" value="ECO:0007669"/>
    <property type="project" value="UniProtKB-UniRule"/>
</dbReference>
<feature type="region of interest" description="Disordered" evidence="9">
    <location>
        <begin position="176"/>
        <end position="200"/>
    </location>
</feature>
<dbReference type="EMBL" id="JNVM01000004">
    <property type="protein sequence ID" value="KEQ27157.1"/>
    <property type="molecule type" value="Genomic_DNA"/>
</dbReference>
<gene>
    <name evidence="11" type="ORF">ET33_25090</name>
</gene>
<dbReference type="AlphaFoldDB" id="A0A081P8Y4"/>
<evidence type="ECO:0000256" key="2">
    <source>
        <dbReference type="ARBA" id="ARBA00022630"/>
    </source>
</evidence>
<feature type="domain" description="Nitroreductase" evidence="10">
    <location>
        <begin position="11"/>
        <end position="171"/>
    </location>
</feature>
<dbReference type="PANTHER" id="PTHR43821">
    <property type="entry name" value="NAD(P)H NITROREDUCTASE YDJA-RELATED"/>
    <property type="match status" value="1"/>
</dbReference>
<dbReference type="Proteomes" id="UP000028123">
    <property type="component" value="Unassembled WGS sequence"/>
</dbReference>
<comment type="similarity">
    <text evidence="1 7">Belongs to the nitroreductase family.</text>
</comment>
<dbReference type="InterPro" id="IPR000415">
    <property type="entry name" value="Nitroreductase-like"/>
</dbReference>
<evidence type="ECO:0000313" key="11">
    <source>
        <dbReference type="EMBL" id="KEQ27157.1"/>
    </source>
</evidence>
<evidence type="ECO:0000259" key="10">
    <source>
        <dbReference type="Pfam" id="PF00881"/>
    </source>
</evidence>
<dbReference type="RefSeq" id="WP_036677119.1">
    <property type="nucleotide sequence ID" value="NZ_JNVM01000004.1"/>
</dbReference>
<evidence type="ECO:0000256" key="1">
    <source>
        <dbReference type="ARBA" id="ARBA00007118"/>
    </source>
</evidence>
<dbReference type="InterPro" id="IPR029479">
    <property type="entry name" value="Nitroreductase"/>
</dbReference>
<proteinExistence type="inferred from homology"/>
<dbReference type="OrthoDB" id="9804207at2"/>
<feature type="binding site" evidence="8">
    <location>
        <position position="43"/>
    </location>
    <ligand>
        <name>FMN</name>
        <dbReference type="ChEBI" id="CHEBI:58210"/>
        <note>ligand shared between dimeric partners</note>
    </ligand>
</feature>
<organism evidence="11 12">
    <name type="scientific">Paenibacillus tyrfis</name>
    <dbReference type="NCBI Taxonomy" id="1501230"/>
    <lineage>
        <taxon>Bacteria</taxon>
        <taxon>Bacillati</taxon>
        <taxon>Bacillota</taxon>
        <taxon>Bacilli</taxon>
        <taxon>Bacillales</taxon>
        <taxon>Paenibacillaceae</taxon>
        <taxon>Paenibacillus</taxon>
    </lineage>
</organism>
<accession>A0A081P8Y4</accession>
<dbReference type="Gene3D" id="3.40.109.10">
    <property type="entry name" value="NADH Oxidase"/>
    <property type="match status" value="1"/>
</dbReference>
<dbReference type="SUPFAM" id="SSF55469">
    <property type="entry name" value="FMN-dependent nitroreductase-like"/>
    <property type="match status" value="1"/>
</dbReference>
<dbReference type="InterPro" id="IPR052530">
    <property type="entry name" value="NAD(P)H_nitroreductase"/>
</dbReference>
<dbReference type="PANTHER" id="PTHR43821:SF1">
    <property type="entry name" value="NAD(P)H NITROREDUCTASE YDJA-RELATED"/>
    <property type="match status" value="1"/>
</dbReference>
<dbReference type="CDD" id="cd02135">
    <property type="entry name" value="YdjA-like"/>
    <property type="match status" value="1"/>
</dbReference>
<evidence type="ECO:0000313" key="12">
    <source>
        <dbReference type="Proteomes" id="UP000028123"/>
    </source>
</evidence>
<reference evidence="11 12" key="1">
    <citation type="submission" date="2014-06" db="EMBL/GenBank/DDBJ databases">
        <title>Draft genome sequence of Paenibacillus sp. MSt1.</title>
        <authorList>
            <person name="Aw Y.K."/>
            <person name="Ong K.S."/>
            <person name="Gan H.M."/>
            <person name="Lee S.M."/>
        </authorList>
    </citation>
    <scope>NUCLEOTIDE SEQUENCE [LARGE SCALE GENOMIC DNA]</scope>
    <source>
        <strain evidence="11 12">MSt1</strain>
    </source>
</reference>
<dbReference type="EC" id="1.-.-.-" evidence="7"/>
<evidence type="ECO:0000256" key="3">
    <source>
        <dbReference type="ARBA" id="ARBA00022643"/>
    </source>
</evidence>
<evidence type="ECO:0000256" key="9">
    <source>
        <dbReference type="SAM" id="MobiDB-lite"/>
    </source>
</evidence>
<feature type="binding site" description="in other chain" evidence="8">
    <location>
        <begin position="14"/>
        <end position="16"/>
    </location>
    <ligand>
        <name>FMN</name>
        <dbReference type="ChEBI" id="CHEBI:58210"/>
        <note>ligand shared between dimeric partners</note>
    </ligand>
</feature>
<sequence length="200" mass="21372">MNSNMSLTEAIRGRRSVGRVKSDPISRELIEQLLEAGNWAPSHHATEPWRFYVMTGGGRQALADAYADIAAEGVAGVSGQELEELRAKQSAKAFRAPVVIAVVMSPSPAKGVSRIEEFAAAHAAVQNMLLMAHALGLGAIWRTGEPAYHPRMKQAFALGEADAIVGLVYVGIPETTPSEGKRRPAADKTVWMTGEAASRP</sequence>
<dbReference type="InterPro" id="IPR026021">
    <property type="entry name" value="YdjA-like"/>
</dbReference>